<evidence type="ECO:0000313" key="3">
    <source>
        <dbReference type="Proteomes" id="UP000182517"/>
    </source>
</evidence>
<name>A0A1L3GND1_9BACT</name>
<dbReference type="EMBL" id="CP015519">
    <property type="protein sequence ID" value="APG27178.1"/>
    <property type="molecule type" value="Genomic_DNA"/>
</dbReference>
<dbReference type="KEGG" id="pef:A7E78_04615"/>
<dbReference type="STRING" id="1842532.A7E78_04615"/>
<keyword evidence="3" id="KW-1185">Reference proteome</keyword>
<keyword evidence="1" id="KW-0732">Signal</keyword>
<dbReference type="RefSeq" id="WP_072283141.1">
    <property type="nucleotide sequence ID" value="NZ_CP015519.1"/>
</dbReference>
<accession>A0A1L3GND1</accession>
<evidence type="ECO:0008006" key="4">
    <source>
        <dbReference type="Google" id="ProtNLM"/>
    </source>
</evidence>
<proteinExistence type="predicted"/>
<dbReference type="OrthoDB" id="5397223at2"/>
<reference evidence="2 3" key="1">
    <citation type="journal article" date="2017" name="Genome Announc.">
        <title>Complete Genome Sequences of Two Acetylene-Fermenting Pelobacter acetylenicus Strains.</title>
        <authorList>
            <person name="Sutton J.M."/>
            <person name="Baesman S.M."/>
            <person name="Fierst J.L."/>
            <person name="Poret-Peterson A.T."/>
            <person name="Oremland R.S."/>
            <person name="Dunlap D.S."/>
            <person name="Akob D.M."/>
        </authorList>
    </citation>
    <scope>NUCLEOTIDE SEQUENCE [LARGE SCALE GENOMIC DNA]</scope>
    <source>
        <strain evidence="2 3">SFB93</strain>
    </source>
</reference>
<sequence length="185" mass="20038">MRNLKRGKTSWALGLALGGLLVSTPVLAMDNHHIGGGQPMQGGMPEMATSSIMIGEQARNGVSAMIHLLPIESQGDSGATHHLMVKFTDISSQKSIVDGNVTVKVISPEVEKGKSDKQPRITQYVVQEPLDIPEGEEGTPHNEMELSDHFGTDVTLDQAGAWHFAISARLQDGQVRQYDAHYLSK</sequence>
<dbReference type="Proteomes" id="UP000182517">
    <property type="component" value="Chromosome"/>
</dbReference>
<protein>
    <recommendedName>
        <fullName evidence="4">YtkA-like domain-containing protein</fullName>
    </recommendedName>
</protein>
<organism evidence="2 3">
    <name type="scientific">Syntrophotalea acetylenivorans</name>
    <dbReference type="NCBI Taxonomy" id="1842532"/>
    <lineage>
        <taxon>Bacteria</taxon>
        <taxon>Pseudomonadati</taxon>
        <taxon>Thermodesulfobacteriota</taxon>
        <taxon>Desulfuromonadia</taxon>
        <taxon>Desulfuromonadales</taxon>
        <taxon>Syntrophotaleaceae</taxon>
        <taxon>Syntrophotalea</taxon>
    </lineage>
</organism>
<evidence type="ECO:0000313" key="2">
    <source>
        <dbReference type="EMBL" id="APG27178.1"/>
    </source>
</evidence>
<feature type="signal peptide" evidence="1">
    <location>
        <begin position="1"/>
        <end position="28"/>
    </location>
</feature>
<feature type="chain" id="PRO_5012792322" description="YtkA-like domain-containing protein" evidence="1">
    <location>
        <begin position="29"/>
        <end position="185"/>
    </location>
</feature>
<evidence type="ECO:0000256" key="1">
    <source>
        <dbReference type="SAM" id="SignalP"/>
    </source>
</evidence>
<gene>
    <name evidence="2" type="ORF">A7E78_04615</name>
</gene>
<dbReference type="AlphaFoldDB" id="A0A1L3GND1"/>